<keyword evidence="6" id="KW-0411">Iron-sulfur</keyword>
<reference evidence="9" key="1">
    <citation type="journal article" date="2019" name="Int. J. Syst. Evol. Microbiol.">
        <title>The Global Catalogue of Microorganisms (GCM) 10K type strain sequencing project: providing services to taxonomists for standard genome sequencing and annotation.</title>
        <authorList>
            <consortium name="The Broad Institute Genomics Platform"/>
            <consortium name="The Broad Institute Genome Sequencing Center for Infectious Disease"/>
            <person name="Wu L."/>
            <person name="Ma J."/>
        </authorList>
    </citation>
    <scope>NUCLEOTIDE SEQUENCE [LARGE SCALE GENOMIC DNA]</scope>
    <source>
        <strain evidence="9">CCM 7526</strain>
    </source>
</reference>
<dbReference type="NCBIfam" id="TIGR04085">
    <property type="entry name" value="rSAM_more_4Fe4S"/>
    <property type="match status" value="1"/>
</dbReference>
<dbReference type="CDD" id="cd01335">
    <property type="entry name" value="Radical_SAM"/>
    <property type="match status" value="1"/>
</dbReference>
<dbReference type="SUPFAM" id="SSF102114">
    <property type="entry name" value="Radical SAM enzymes"/>
    <property type="match status" value="1"/>
</dbReference>
<keyword evidence="9" id="KW-1185">Reference proteome</keyword>
<keyword evidence="3" id="KW-0949">S-adenosyl-L-methionine</keyword>
<comment type="cofactor">
    <cofactor evidence="1">
        <name>[4Fe-4S] cluster</name>
        <dbReference type="ChEBI" id="CHEBI:49883"/>
    </cofactor>
</comment>
<keyword evidence="5" id="KW-0408">Iron</keyword>
<evidence type="ECO:0000256" key="5">
    <source>
        <dbReference type="ARBA" id="ARBA00023004"/>
    </source>
</evidence>
<dbReference type="PANTHER" id="PTHR43787">
    <property type="entry name" value="FEMO COFACTOR BIOSYNTHESIS PROTEIN NIFB-RELATED"/>
    <property type="match status" value="1"/>
</dbReference>
<dbReference type="InterPro" id="IPR058240">
    <property type="entry name" value="rSAM_sf"/>
</dbReference>
<dbReference type="InterPro" id="IPR023885">
    <property type="entry name" value="4Fe4S-binding_SPASM_dom"/>
</dbReference>
<dbReference type="Pfam" id="PF04055">
    <property type="entry name" value="Radical_SAM"/>
    <property type="match status" value="1"/>
</dbReference>
<evidence type="ECO:0000256" key="6">
    <source>
        <dbReference type="ARBA" id="ARBA00023014"/>
    </source>
</evidence>
<dbReference type="SFLD" id="SFLDG01067">
    <property type="entry name" value="SPASM/twitch_domain_containing"/>
    <property type="match status" value="1"/>
</dbReference>
<dbReference type="SFLD" id="SFLDS00029">
    <property type="entry name" value="Radical_SAM"/>
    <property type="match status" value="1"/>
</dbReference>
<keyword evidence="2" id="KW-0004">4Fe-4S</keyword>
<evidence type="ECO:0000256" key="2">
    <source>
        <dbReference type="ARBA" id="ARBA00022485"/>
    </source>
</evidence>
<evidence type="ECO:0000259" key="7">
    <source>
        <dbReference type="PROSITE" id="PS51918"/>
    </source>
</evidence>
<comment type="caution">
    <text evidence="8">The sequence shown here is derived from an EMBL/GenBank/DDBJ whole genome shotgun (WGS) entry which is preliminary data.</text>
</comment>
<evidence type="ECO:0000256" key="1">
    <source>
        <dbReference type="ARBA" id="ARBA00001966"/>
    </source>
</evidence>
<dbReference type="EMBL" id="JBHTMK010000004">
    <property type="protein sequence ID" value="MFD1364239.1"/>
    <property type="molecule type" value="Genomic_DNA"/>
</dbReference>
<dbReference type="Proteomes" id="UP001597183">
    <property type="component" value="Unassembled WGS sequence"/>
</dbReference>
<feature type="domain" description="Radical SAM core" evidence="7">
    <location>
        <begin position="84"/>
        <end position="315"/>
    </location>
</feature>
<proteinExistence type="predicted"/>
<dbReference type="InterPro" id="IPR013785">
    <property type="entry name" value="Aldolase_TIM"/>
</dbReference>
<organism evidence="8 9">
    <name type="scientific">Actinoplanes sichuanensis</name>
    <dbReference type="NCBI Taxonomy" id="512349"/>
    <lineage>
        <taxon>Bacteria</taxon>
        <taxon>Bacillati</taxon>
        <taxon>Actinomycetota</taxon>
        <taxon>Actinomycetes</taxon>
        <taxon>Micromonosporales</taxon>
        <taxon>Micromonosporaceae</taxon>
        <taxon>Actinoplanes</taxon>
    </lineage>
</organism>
<keyword evidence="4" id="KW-0479">Metal-binding</keyword>
<accession>A0ABW4A0X1</accession>
<evidence type="ECO:0000256" key="4">
    <source>
        <dbReference type="ARBA" id="ARBA00022723"/>
    </source>
</evidence>
<dbReference type="RefSeq" id="WP_317793845.1">
    <property type="nucleotide sequence ID" value="NZ_AP028461.1"/>
</dbReference>
<dbReference type="Gene3D" id="3.20.20.70">
    <property type="entry name" value="Aldolase class I"/>
    <property type="match status" value="1"/>
</dbReference>
<dbReference type="PANTHER" id="PTHR43787:SF3">
    <property type="entry name" value="ARYLSULFATASE REGULATORY PROTEIN"/>
    <property type="match status" value="1"/>
</dbReference>
<protein>
    <submittedName>
        <fullName evidence="8">Radical SAM/SPASM domain-containing protein</fullName>
    </submittedName>
</protein>
<dbReference type="PROSITE" id="PS51918">
    <property type="entry name" value="RADICAL_SAM"/>
    <property type="match status" value="1"/>
</dbReference>
<name>A0ABW4A0X1_9ACTN</name>
<evidence type="ECO:0000256" key="3">
    <source>
        <dbReference type="ARBA" id="ARBA00022691"/>
    </source>
</evidence>
<dbReference type="InterPro" id="IPR007197">
    <property type="entry name" value="rSAM"/>
</dbReference>
<sequence>MKESRYNIWVDDGPRWYVYNGVSGRVVAVPAGRREPIDRYLAGDHDAPADPDLLYALARGQMILPDDLDELDLLRERYAATRRNPHRFHLTVVTSLGCNFGCPYCFEAKHPSLLADDVRQRLLDLVDRRLPGIRELAVLWYGGEPLVGLPALLSLSDELLSRAAGAGVAYRAAIITNGYLLTAPVARRLRDRAVTVAQVGLDGPPEVHDVRRPLAGGRGTFREILANVVAVAGILDVTVRVNLDTGNLASVPRLLRMLADAGLAGRVAVSPGHVLPARVNLLAPSAGYATECLSRPAFAEAEQRFLALAGELGFATPPPPAPTGAPCTAVRDNELVIGSRGEIYKCTETVGDPNEVIGDLRDWPAPGDRLSKWLTYDPFTDPECRACPALPVCMGGCAHHAMNSSLADSRCSTFRFRHRDQVRRLIAARTRR</sequence>
<evidence type="ECO:0000313" key="8">
    <source>
        <dbReference type="EMBL" id="MFD1364239.1"/>
    </source>
</evidence>
<evidence type="ECO:0000313" key="9">
    <source>
        <dbReference type="Proteomes" id="UP001597183"/>
    </source>
</evidence>
<gene>
    <name evidence="8" type="ORF">ACFQ5G_02655</name>
</gene>